<evidence type="ECO:0000313" key="6">
    <source>
        <dbReference type="Proteomes" id="UP000800035"/>
    </source>
</evidence>
<dbReference type="EMBL" id="ML977010">
    <property type="protein sequence ID" value="KAF1952462.1"/>
    <property type="molecule type" value="Genomic_DNA"/>
</dbReference>
<gene>
    <name evidence="5" type="ORF">CC80DRAFT_174587</name>
</gene>
<dbReference type="Proteomes" id="UP000800035">
    <property type="component" value="Unassembled WGS sequence"/>
</dbReference>
<dbReference type="Gene3D" id="3.50.50.60">
    <property type="entry name" value="FAD/NAD(P)-binding domain"/>
    <property type="match status" value="2"/>
</dbReference>
<dbReference type="GO" id="GO:0016491">
    <property type="term" value="F:oxidoreductase activity"/>
    <property type="evidence" value="ECO:0007669"/>
    <property type="project" value="UniProtKB-KW"/>
</dbReference>
<dbReference type="Pfam" id="PF07992">
    <property type="entry name" value="Pyr_redox_2"/>
    <property type="match status" value="1"/>
</dbReference>
<dbReference type="InterPro" id="IPR050097">
    <property type="entry name" value="Ferredoxin-NADP_redctase_2"/>
</dbReference>
<name>A0A6A5TL74_9PLEO</name>
<evidence type="ECO:0000313" key="5">
    <source>
        <dbReference type="EMBL" id="KAF1952462.1"/>
    </source>
</evidence>
<dbReference type="InterPro" id="IPR023753">
    <property type="entry name" value="FAD/NAD-binding_dom"/>
</dbReference>
<accession>A0A6A5TL74</accession>
<reference evidence="5" key="1">
    <citation type="journal article" date="2020" name="Stud. Mycol.">
        <title>101 Dothideomycetes genomes: a test case for predicting lifestyles and emergence of pathogens.</title>
        <authorList>
            <person name="Haridas S."/>
            <person name="Albert R."/>
            <person name="Binder M."/>
            <person name="Bloem J."/>
            <person name="Labutti K."/>
            <person name="Salamov A."/>
            <person name="Andreopoulos B."/>
            <person name="Baker S."/>
            <person name="Barry K."/>
            <person name="Bills G."/>
            <person name="Bluhm B."/>
            <person name="Cannon C."/>
            <person name="Castanera R."/>
            <person name="Culley D."/>
            <person name="Daum C."/>
            <person name="Ezra D."/>
            <person name="Gonzalez J."/>
            <person name="Henrissat B."/>
            <person name="Kuo A."/>
            <person name="Liang C."/>
            <person name="Lipzen A."/>
            <person name="Lutzoni F."/>
            <person name="Magnuson J."/>
            <person name="Mondo S."/>
            <person name="Nolan M."/>
            <person name="Ohm R."/>
            <person name="Pangilinan J."/>
            <person name="Park H.-J."/>
            <person name="Ramirez L."/>
            <person name="Alfaro M."/>
            <person name="Sun H."/>
            <person name="Tritt A."/>
            <person name="Yoshinaga Y."/>
            <person name="Zwiers L.-H."/>
            <person name="Turgeon B."/>
            <person name="Goodwin S."/>
            <person name="Spatafora J."/>
            <person name="Crous P."/>
            <person name="Grigoriev I."/>
        </authorList>
    </citation>
    <scope>NUCLEOTIDE SEQUENCE</scope>
    <source>
        <strain evidence="5">CBS 675.92</strain>
    </source>
</reference>
<dbReference type="GO" id="GO:0097237">
    <property type="term" value="P:cellular response to toxic substance"/>
    <property type="evidence" value="ECO:0007669"/>
    <property type="project" value="UniProtKB-ARBA"/>
</dbReference>
<organism evidence="5 6">
    <name type="scientific">Byssothecium circinans</name>
    <dbReference type="NCBI Taxonomy" id="147558"/>
    <lineage>
        <taxon>Eukaryota</taxon>
        <taxon>Fungi</taxon>
        <taxon>Dikarya</taxon>
        <taxon>Ascomycota</taxon>
        <taxon>Pezizomycotina</taxon>
        <taxon>Dothideomycetes</taxon>
        <taxon>Pleosporomycetidae</taxon>
        <taxon>Pleosporales</taxon>
        <taxon>Massarineae</taxon>
        <taxon>Massarinaceae</taxon>
        <taxon>Byssothecium</taxon>
    </lineage>
</organism>
<evidence type="ECO:0000259" key="4">
    <source>
        <dbReference type="Pfam" id="PF07992"/>
    </source>
</evidence>
<keyword evidence="6" id="KW-1185">Reference proteome</keyword>
<protein>
    <submittedName>
        <fullName evidence="5">FAD/NAD(P)-binding domain-containing protein</fullName>
    </submittedName>
</protein>
<dbReference type="PANTHER" id="PTHR48105">
    <property type="entry name" value="THIOREDOXIN REDUCTASE 1-RELATED-RELATED"/>
    <property type="match status" value="1"/>
</dbReference>
<dbReference type="PRINTS" id="PR00469">
    <property type="entry name" value="PNDRDTASEII"/>
</dbReference>
<comment type="similarity">
    <text evidence="1">Belongs to the class-II pyridine nucleotide-disulfide oxidoreductase family.</text>
</comment>
<dbReference type="OrthoDB" id="10260355at2759"/>
<sequence>MDFVDVAIIGGGPAGLTAANTLARQLHTAVVYDNSSYRNSGVNHMHMVLTWDHKSPEEYRSAARKNILENYSTIQFAHVSVVKIDKKSDSHFEVQDSNGELKKFRKVILAVGSADKYPNVEGYDKLWKKRIFHCLFCHGYEDRGAASSGVLAVPPVTGALAAHMSQNAAQLTEKVTLYTNGDDAIASELKPMVSTLTQSKFSIETRKIKQLCGGDSGDSVTVEFQDGTSKVEKFLVHNPQTTAQGPFVTQLGLATTPLGDIQADGPFYQTSVPGVYAVGDCSTPYKVTPSSITSGCNAAVAASAEIQAVKYTQSPAS</sequence>
<feature type="domain" description="FAD/NAD(P)-binding" evidence="4">
    <location>
        <begin position="5"/>
        <end position="289"/>
    </location>
</feature>
<dbReference type="SUPFAM" id="SSF51905">
    <property type="entry name" value="FAD/NAD(P)-binding domain"/>
    <property type="match status" value="1"/>
</dbReference>
<dbReference type="PRINTS" id="PR00368">
    <property type="entry name" value="FADPNR"/>
</dbReference>
<dbReference type="InterPro" id="IPR036188">
    <property type="entry name" value="FAD/NAD-bd_sf"/>
</dbReference>
<dbReference type="AlphaFoldDB" id="A0A6A5TL74"/>
<keyword evidence="2" id="KW-0285">Flavoprotein</keyword>
<evidence type="ECO:0000256" key="1">
    <source>
        <dbReference type="ARBA" id="ARBA00009333"/>
    </source>
</evidence>
<evidence type="ECO:0000256" key="2">
    <source>
        <dbReference type="ARBA" id="ARBA00022630"/>
    </source>
</evidence>
<keyword evidence="3" id="KW-0560">Oxidoreductase</keyword>
<proteinExistence type="inferred from homology"/>
<evidence type="ECO:0000256" key="3">
    <source>
        <dbReference type="ARBA" id="ARBA00023002"/>
    </source>
</evidence>